<evidence type="ECO:0008006" key="5">
    <source>
        <dbReference type="Google" id="ProtNLM"/>
    </source>
</evidence>
<proteinExistence type="inferred from homology"/>
<evidence type="ECO:0000256" key="2">
    <source>
        <dbReference type="ARBA" id="ARBA00022795"/>
    </source>
</evidence>
<evidence type="ECO:0000256" key="1">
    <source>
        <dbReference type="ARBA" id="ARBA00010577"/>
    </source>
</evidence>
<evidence type="ECO:0000313" key="4">
    <source>
        <dbReference type="Proteomes" id="UP000703893"/>
    </source>
</evidence>
<sequence length="117" mass="12798">MIGTNGQDPSEQFLKLLVAQITNQDPDHPMNSTDMITQFAQIQSALGLNSLIQSSQTFQRVATAGTLLNQRVTVYDADRKLKLEGMVKGLDFSGTMPLVNVDGRMFPLEAVKTLGDI</sequence>
<accession>A0A937X1B4</accession>
<dbReference type="EMBL" id="VGJX01000130">
    <property type="protein sequence ID" value="MBM3274134.1"/>
    <property type="molecule type" value="Genomic_DNA"/>
</dbReference>
<gene>
    <name evidence="3" type="ORF">FJZ00_03210</name>
</gene>
<comment type="caution">
    <text evidence="3">The sequence shown here is derived from an EMBL/GenBank/DDBJ whole genome shotgun (WGS) entry which is preliminary data.</text>
</comment>
<organism evidence="3 4">
    <name type="scientific">Candidatus Tanganyikabacteria bacterium</name>
    <dbReference type="NCBI Taxonomy" id="2961651"/>
    <lineage>
        <taxon>Bacteria</taxon>
        <taxon>Bacillati</taxon>
        <taxon>Candidatus Sericytochromatia</taxon>
        <taxon>Candidatus Tanganyikabacteria</taxon>
    </lineage>
</organism>
<reference evidence="3 4" key="1">
    <citation type="submission" date="2019-03" db="EMBL/GenBank/DDBJ databases">
        <title>Lake Tanganyika Metagenome-Assembled Genomes (MAGs).</title>
        <authorList>
            <person name="Tran P."/>
        </authorList>
    </citation>
    <scope>NUCLEOTIDE SEQUENCE [LARGE SCALE GENOMIC DNA]</scope>
    <source>
        <strain evidence="3">K_DeepCast_65m_m2_236</strain>
    </source>
</reference>
<dbReference type="InterPro" id="IPR005648">
    <property type="entry name" value="FlgD"/>
</dbReference>
<dbReference type="Proteomes" id="UP000703893">
    <property type="component" value="Unassembled WGS sequence"/>
</dbReference>
<comment type="similarity">
    <text evidence="1">Belongs to the FlgD family.</text>
</comment>
<protein>
    <recommendedName>
        <fullName evidence="5">Basal-body rod modification protein FlgD</fullName>
    </recommendedName>
</protein>
<dbReference type="GO" id="GO:0044781">
    <property type="term" value="P:bacterial-type flagellum organization"/>
    <property type="evidence" value="ECO:0007669"/>
    <property type="project" value="UniProtKB-KW"/>
</dbReference>
<keyword evidence="2" id="KW-1005">Bacterial flagellum biogenesis</keyword>
<dbReference type="Pfam" id="PF03963">
    <property type="entry name" value="FlgD"/>
    <property type="match status" value="1"/>
</dbReference>
<dbReference type="AlphaFoldDB" id="A0A937X1B4"/>
<name>A0A937X1B4_9BACT</name>
<evidence type="ECO:0000313" key="3">
    <source>
        <dbReference type="EMBL" id="MBM3274134.1"/>
    </source>
</evidence>